<dbReference type="Pfam" id="PF13439">
    <property type="entry name" value="Glyco_transf_4"/>
    <property type="match status" value="1"/>
</dbReference>
<sequence>MPKLHNDLLICDLTQSYAPTGGGGVSTYLREKRRHVLERTPHRLLQIVPGPEDRVVENGRHIWVEVAAKQVRGSPNYRFILRTAAVRAVLERYRPDVIESLCPWVLPWTAIGYRNAHPECTLVAGYHTDFPNVHIHRVGEALFGRRVAHALRKVAVGYAGVTYGAFDRLYALNQPVRDQLAGWGIDHVDVLSLGADTDLFSPARRDPGFRASLGLPETHGPLLTYAGRIDNEKRADRLIEMFRRLPPQMGAVLAMFGDGKLRDRLIAETRGMAVALPGFVDDRRYLARALASSDIYVSAMADETFGISVIEAQAAGLPVVGVASGAMPARVPAGLGYLGPVDDVEAMAAHVQAVWAGGAAAMGARARAHVVERFSWERTFNRLLADVYPAAMARAAQRRQGRWQVAQTQGPMPALARVRAVVRA</sequence>
<organism evidence="2 3">
    <name type="scientific">Novosphingobium ovatum</name>
    <dbReference type="NCBI Taxonomy" id="1908523"/>
    <lineage>
        <taxon>Bacteria</taxon>
        <taxon>Pseudomonadati</taxon>
        <taxon>Pseudomonadota</taxon>
        <taxon>Alphaproteobacteria</taxon>
        <taxon>Sphingomonadales</taxon>
        <taxon>Sphingomonadaceae</taxon>
        <taxon>Novosphingobium</taxon>
    </lineage>
</organism>
<evidence type="ECO:0000313" key="3">
    <source>
        <dbReference type="Proteomes" id="UP000753724"/>
    </source>
</evidence>
<evidence type="ECO:0000313" key="2">
    <source>
        <dbReference type="EMBL" id="NBC37105.1"/>
    </source>
</evidence>
<dbReference type="PANTHER" id="PTHR45947">
    <property type="entry name" value="SULFOQUINOVOSYL TRANSFERASE SQD2"/>
    <property type="match status" value="1"/>
</dbReference>
<dbReference type="RefSeq" id="WP_161718862.1">
    <property type="nucleotide sequence ID" value="NZ_JAAAPO010000004.1"/>
</dbReference>
<dbReference type="Proteomes" id="UP000753724">
    <property type="component" value="Unassembled WGS sequence"/>
</dbReference>
<keyword evidence="3" id="KW-1185">Reference proteome</keyword>
<reference evidence="3" key="1">
    <citation type="submission" date="2020-01" db="EMBL/GenBank/DDBJ databases">
        <title>Sphingomonas sp. strain CSW-10.</title>
        <authorList>
            <person name="Chen W.-M."/>
        </authorList>
    </citation>
    <scope>NUCLEOTIDE SEQUENCE [LARGE SCALE GENOMIC DNA]</scope>
    <source>
        <strain evidence="3">FSY-8</strain>
    </source>
</reference>
<dbReference type="Gene3D" id="3.40.50.2000">
    <property type="entry name" value="Glycogen Phosphorylase B"/>
    <property type="match status" value="2"/>
</dbReference>
<dbReference type="SUPFAM" id="SSF53756">
    <property type="entry name" value="UDP-Glycosyltransferase/glycogen phosphorylase"/>
    <property type="match status" value="1"/>
</dbReference>
<protein>
    <submittedName>
        <fullName evidence="2">Glycosyltransferase</fullName>
    </submittedName>
</protein>
<dbReference type="InterPro" id="IPR028098">
    <property type="entry name" value="Glyco_trans_4-like_N"/>
</dbReference>
<dbReference type="PANTHER" id="PTHR45947:SF3">
    <property type="entry name" value="SULFOQUINOVOSYL TRANSFERASE SQD2"/>
    <property type="match status" value="1"/>
</dbReference>
<accession>A0ABW9XEZ2</accession>
<dbReference type="InterPro" id="IPR050194">
    <property type="entry name" value="Glycosyltransferase_grp1"/>
</dbReference>
<dbReference type="EMBL" id="JAAAPO010000004">
    <property type="protein sequence ID" value="NBC37105.1"/>
    <property type="molecule type" value="Genomic_DNA"/>
</dbReference>
<name>A0ABW9XEZ2_9SPHN</name>
<dbReference type="Pfam" id="PF13692">
    <property type="entry name" value="Glyco_trans_1_4"/>
    <property type="match status" value="1"/>
</dbReference>
<evidence type="ECO:0000259" key="1">
    <source>
        <dbReference type="Pfam" id="PF13439"/>
    </source>
</evidence>
<gene>
    <name evidence="2" type="ORF">GTZ99_11105</name>
</gene>
<comment type="caution">
    <text evidence="2">The sequence shown here is derived from an EMBL/GenBank/DDBJ whole genome shotgun (WGS) entry which is preliminary data.</text>
</comment>
<proteinExistence type="predicted"/>
<feature type="domain" description="Glycosyltransferase subfamily 4-like N-terminal" evidence="1">
    <location>
        <begin position="23"/>
        <end position="198"/>
    </location>
</feature>